<dbReference type="Gene3D" id="2.60.410.10">
    <property type="entry name" value="D-Ala-D-Ala carboxypeptidase, C-terminal domain"/>
    <property type="match status" value="1"/>
</dbReference>
<evidence type="ECO:0000256" key="13">
    <source>
        <dbReference type="RuleBase" id="RU004016"/>
    </source>
</evidence>
<feature type="signal peptide" evidence="14">
    <location>
        <begin position="1"/>
        <end position="25"/>
    </location>
</feature>
<keyword evidence="9" id="KW-0133">Cell shape</keyword>
<evidence type="ECO:0000313" key="17">
    <source>
        <dbReference type="Proteomes" id="UP001177120"/>
    </source>
</evidence>
<dbReference type="Proteomes" id="UP001177120">
    <property type="component" value="Unassembled WGS sequence"/>
</dbReference>
<dbReference type="Gene3D" id="3.40.710.10">
    <property type="entry name" value="DD-peptidase/beta-lactamase superfamily"/>
    <property type="match status" value="1"/>
</dbReference>
<evidence type="ECO:0000256" key="9">
    <source>
        <dbReference type="ARBA" id="ARBA00022960"/>
    </source>
</evidence>
<dbReference type="InterPro" id="IPR037167">
    <property type="entry name" value="Peptidase_S11_C_sf"/>
</dbReference>
<comment type="similarity">
    <text evidence="3 13">Belongs to the peptidase S11 family.</text>
</comment>
<keyword evidence="11" id="KW-0961">Cell wall biogenesis/degradation</keyword>
<dbReference type="GO" id="GO:0004180">
    <property type="term" value="F:carboxypeptidase activity"/>
    <property type="evidence" value="ECO:0007669"/>
    <property type="project" value="UniProtKB-KW"/>
</dbReference>
<protein>
    <recommendedName>
        <fullName evidence="4">serine-type D-Ala-D-Ala carboxypeptidase</fullName>
        <ecNumber evidence="4">3.4.16.4</ecNumber>
    </recommendedName>
</protein>
<gene>
    <name evidence="16" type="ORF">JQC72_09560</name>
</gene>
<comment type="function">
    <text evidence="1">Removes C-terminal D-alanyl residues from sugar-peptide cell wall precursors.</text>
</comment>
<feature type="domain" description="Peptidase S11 D-Ala-D-Ala carboxypeptidase A C-terminal" evidence="15">
    <location>
        <begin position="277"/>
        <end position="367"/>
    </location>
</feature>
<dbReference type="SMART" id="SM00936">
    <property type="entry name" value="PBP5_C"/>
    <property type="match status" value="1"/>
</dbReference>
<evidence type="ECO:0000256" key="12">
    <source>
        <dbReference type="ARBA" id="ARBA00034000"/>
    </source>
</evidence>
<dbReference type="InterPro" id="IPR015956">
    <property type="entry name" value="Peniciliin-bd_prot_C_sf"/>
</dbReference>
<dbReference type="Pfam" id="PF00768">
    <property type="entry name" value="Peptidase_S11"/>
    <property type="match status" value="1"/>
</dbReference>
<evidence type="ECO:0000256" key="8">
    <source>
        <dbReference type="ARBA" id="ARBA00022801"/>
    </source>
</evidence>
<evidence type="ECO:0000256" key="1">
    <source>
        <dbReference type="ARBA" id="ARBA00003217"/>
    </source>
</evidence>
<evidence type="ECO:0000256" key="6">
    <source>
        <dbReference type="ARBA" id="ARBA00022670"/>
    </source>
</evidence>
<comment type="pathway">
    <text evidence="2">Cell wall biogenesis; peptidoglycan biosynthesis.</text>
</comment>
<comment type="catalytic activity">
    <reaction evidence="12">
        <text>Preferential cleavage: (Ac)2-L-Lys-D-Ala-|-D-Ala. Also transpeptidation of peptidyl-alanyl moieties that are N-acyl substituents of D-alanine.</text>
        <dbReference type="EC" id="3.4.16.4"/>
    </reaction>
</comment>
<keyword evidence="10" id="KW-0573">Peptidoglycan synthesis</keyword>
<keyword evidence="6" id="KW-0645">Protease</keyword>
<keyword evidence="17" id="KW-1185">Reference proteome</keyword>
<reference evidence="16" key="1">
    <citation type="journal article" date="2024" name="Int. J. Syst. Evol. Microbiol.">
        <title>Polycladomyces zharkentensis sp. nov., a novel thermophilic cellulose- and starch-degrading member of the Bacillota from a geothermal aquifer in Kazakhstan.</title>
        <authorList>
            <person name="Mashzhan A."/>
            <person name="Kistaubayeva A."/>
            <person name="Javier-Lopez R."/>
            <person name="Bissenova U."/>
            <person name="Bissenbay A."/>
            <person name="Birkeland N.K."/>
        </authorList>
    </citation>
    <scope>NUCLEOTIDE SEQUENCE</scope>
    <source>
        <strain evidence="16">ZKZ2T</strain>
    </source>
</reference>
<dbReference type="InterPro" id="IPR018044">
    <property type="entry name" value="Peptidase_S11"/>
</dbReference>
<comment type="caution">
    <text evidence="16">The sequence shown here is derived from an EMBL/GenBank/DDBJ whole genome shotgun (WGS) entry which is preliminary data.</text>
</comment>
<dbReference type="InterPro" id="IPR012338">
    <property type="entry name" value="Beta-lactam/transpept-like"/>
</dbReference>
<evidence type="ECO:0000256" key="4">
    <source>
        <dbReference type="ARBA" id="ARBA00012448"/>
    </source>
</evidence>
<dbReference type="Pfam" id="PF07943">
    <property type="entry name" value="PBP5_C"/>
    <property type="match status" value="1"/>
</dbReference>
<proteinExistence type="inferred from homology"/>
<dbReference type="InterPro" id="IPR001967">
    <property type="entry name" value="Peptidase_S11_N"/>
</dbReference>
<dbReference type="PRINTS" id="PR00725">
    <property type="entry name" value="DADACBPTASE1"/>
</dbReference>
<dbReference type="EC" id="3.4.16.4" evidence="4"/>
<dbReference type="PANTHER" id="PTHR21581:SF6">
    <property type="entry name" value="TRAFFICKING PROTEIN PARTICLE COMPLEX SUBUNIT 12"/>
    <property type="match status" value="1"/>
</dbReference>
<dbReference type="PANTHER" id="PTHR21581">
    <property type="entry name" value="D-ALANYL-D-ALANINE CARBOXYPEPTIDASE"/>
    <property type="match status" value="1"/>
</dbReference>
<evidence type="ECO:0000256" key="10">
    <source>
        <dbReference type="ARBA" id="ARBA00022984"/>
    </source>
</evidence>
<dbReference type="SUPFAM" id="SSF56601">
    <property type="entry name" value="beta-lactamase/transpeptidase-like"/>
    <property type="match status" value="1"/>
</dbReference>
<evidence type="ECO:0000256" key="7">
    <source>
        <dbReference type="ARBA" id="ARBA00022729"/>
    </source>
</evidence>
<organism evidence="16 17">
    <name type="scientific">Polycladomyces zharkentensis</name>
    <dbReference type="NCBI Taxonomy" id="2807616"/>
    <lineage>
        <taxon>Bacteria</taxon>
        <taxon>Bacillati</taxon>
        <taxon>Bacillota</taxon>
        <taxon>Bacilli</taxon>
        <taxon>Bacillales</taxon>
        <taxon>Thermoactinomycetaceae</taxon>
        <taxon>Polycladomyces</taxon>
    </lineage>
</organism>
<dbReference type="SUPFAM" id="SSF69189">
    <property type="entry name" value="Penicillin-binding protein associated domain"/>
    <property type="match status" value="1"/>
</dbReference>
<name>A0ABS2WJW3_9BACL</name>
<dbReference type="RefSeq" id="WP_205495076.1">
    <property type="nucleotide sequence ID" value="NZ_JAFHAP010000008.1"/>
</dbReference>
<evidence type="ECO:0000256" key="14">
    <source>
        <dbReference type="SAM" id="SignalP"/>
    </source>
</evidence>
<feature type="chain" id="PRO_5045638170" description="serine-type D-Ala-D-Ala carboxypeptidase" evidence="14">
    <location>
        <begin position="26"/>
        <end position="394"/>
    </location>
</feature>
<dbReference type="InterPro" id="IPR012907">
    <property type="entry name" value="Peptidase_S11_C"/>
</dbReference>
<evidence type="ECO:0000259" key="15">
    <source>
        <dbReference type="SMART" id="SM00936"/>
    </source>
</evidence>
<keyword evidence="7 14" id="KW-0732">Signal</keyword>
<evidence type="ECO:0000256" key="5">
    <source>
        <dbReference type="ARBA" id="ARBA00022645"/>
    </source>
</evidence>
<evidence type="ECO:0000256" key="3">
    <source>
        <dbReference type="ARBA" id="ARBA00007164"/>
    </source>
</evidence>
<dbReference type="EMBL" id="JAFHAP010000008">
    <property type="protein sequence ID" value="MBN2909770.1"/>
    <property type="molecule type" value="Genomic_DNA"/>
</dbReference>
<keyword evidence="5 16" id="KW-0121">Carboxypeptidase</keyword>
<sequence>MRSRIVMSVLMVTLLFTGMMPRAFAEERDLAPNARSAILMDADTGTILYEKNGREKLPPASITKIMTMLLVMEALDQGRIKYDDTVRVSEHAAQMGGSQIYLEPGERMTVRDMLKAVAVASANDASVALAEHISGTEEAFVNEMNRRAQALGMRDTQFRNVNGLPEEGHFTSAHDIAIMSRELLKHPEITNFTRIYEDYLRQGTSKPFWLVNTNRLVKFYPGVDGLKTGYTSEAKFCLSASAKKGTFRVIAVVMGEPDTKSRNRDVSRMLDFAYSQYTNRLIYRKGDPIAERRVEKGDPGKIRVEAPYPLSILMRKGDKPEQYQRRVVWDDLKAPVAKGQKIGEIQIVKDGRIVSKMALNSPLAIPRAGLWATWKRVSKSVLWIPEKASSPSTS</sequence>
<evidence type="ECO:0000256" key="2">
    <source>
        <dbReference type="ARBA" id="ARBA00004752"/>
    </source>
</evidence>
<evidence type="ECO:0000256" key="11">
    <source>
        <dbReference type="ARBA" id="ARBA00023316"/>
    </source>
</evidence>
<accession>A0ABS2WJW3</accession>
<evidence type="ECO:0000313" key="16">
    <source>
        <dbReference type="EMBL" id="MBN2909770.1"/>
    </source>
</evidence>
<keyword evidence="8" id="KW-0378">Hydrolase</keyword>